<keyword evidence="14 18" id="KW-0961">Cell wall biogenesis/degradation</keyword>
<dbReference type="Proteomes" id="UP000325187">
    <property type="component" value="Unassembled WGS sequence"/>
</dbReference>
<evidence type="ECO:0000256" key="2">
    <source>
        <dbReference type="ARBA" id="ARBA00007707"/>
    </source>
</evidence>
<dbReference type="InterPro" id="IPR029044">
    <property type="entry name" value="Nucleotide-diphossugar_trans"/>
</dbReference>
<comment type="pathway">
    <text evidence="18">Nucleotide-sugar biosynthesis; UDP-N-acetyl-alpha-D-glucosamine biosynthesis; UDP-N-acetyl-alpha-D-glucosamine from N-acetyl-alpha-D-glucosamine 1-phosphate: step 1/1.</text>
</comment>
<name>A0A5A7N278_9PROT</name>
<feature type="binding site" evidence="18">
    <location>
        <begin position="11"/>
        <end position="14"/>
    </location>
    <ligand>
        <name>UDP-N-acetyl-alpha-D-glucosamine</name>
        <dbReference type="ChEBI" id="CHEBI:57705"/>
    </ligand>
</feature>
<dbReference type="GO" id="GO:0006048">
    <property type="term" value="P:UDP-N-acetylglucosamine biosynthetic process"/>
    <property type="evidence" value="ECO:0007669"/>
    <property type="project" value="UniProtKB-UniPathway"/>
</dbReference>
<dbReference type="PROSITE" id="PS00101">
    <property type="entry name" value="HEXAPEP_TRANSFERASES"/>
    <property type="match status" value="1"/>
</dbReference>
<comment type="pathway">
    <text evidence="18">Bacterial outer membrane biogenesis; LPS lipid A biosynthesis.</text>
</comment>
<evidence type="ECO:0000256" key="16">
    <source>
        <dbReference type="ARBA" id="ARBA00048493"/>
    </source>
</evidence>
<evidence type="ECO:0000256" key="11">
    <source>
        <dbReference type="ARBA" id="ARBA00022984"/>
    </source>
</evidence>
<dbReference type="PANTHER" id="PTHR43584:SF3">
    <property type="entry name" value="BIFUNCTIONAL PROTEIN GLMU"/>
    <property type="match status" value="1"/>
</dbReference>
<feature type="binding site" evidence="18">
    <location>
        <position position="343"/>
    </location>
    <ligand>
        <name>UDP-N-acetyl-alpha-D-glucosamine</name>
        <dbReference type="ChEBI" id="CHEBI:57705"/>
    </ligand>
</feature>
<feature type="binding site" evidence="18">
    <location>
        <position position="164"/>
    </location>
    <ligand>
        <name>UDP-N-acetyl-alpha-D-glucosamine</name>
        <dbReference type="ChEBI" id="CHEBI:57705"/>
    </ligand>
</feature>
<dbReference type="PANTHER" id="PTHR43584">
    <property type="entry name" value="NUCLEOTIDYL TRANSFERASE"/>
    <property type="match status" value="1"/>
</dbReference>
<evidence type="ECO:0000256" key="9">
    <source>
        <dbReference type="ARBA" id="ARBA00022842"/>
    </source>
</evidence>
<feature type="binding site" evidence="18">
    <location>
        <position position="325"/>
    </location>
    <ligand>
        <name>UDP-N-acetyl-alpha-D-glucosamine</name>
        <dbReference type="ChEBI" id="CHEBI:57705"/>
    </ligand>
</feature>
<feature type="binding site" evidence="18">
    <location>
        <begin position="378"/>
        <end position="379"/>
    </location>
    <ligand>
        <name>acetyl-CoA</name>
        <dbReference type="ChEBI" id="CHEBI:57288"/>
    </ligand>
</feature>
<evidence type="ECO:0000256" key="17">
    <source>
        <dbReference type="ARBA" id="ARBA00049628"/>
    </source>
</evidence>
<dbReference type="InterPro" id="IPR001451">
    <property type="entry name" value="Hexapep"/>
</dbReference>
<dbReference type="UniPathway" id="UPA00113">
    <property type="reaction ID" value="UER00532"/>
</dbReference>
<feature type="binding site" evidence="18">
    <location>
        <position position="106"/>
    </location>
    <ligand>
        <name>Mg(2+)</name>
        <dbReference type="ChEBI" id="CHEBI:18420"/>
    </ligand>
</feature>
<dbReference type="Gene3D" id="2.160.10.10">
    <property type="entry name" value="Hexapeptide repeat proteins"/>
    <property type="match status" value="1"/>
</dbReference>
<comment type="similarity">
    <text evidence="2 18">In the C-terminal section; belongs to the transferase hexapeptide repeat family.</text>
</comment>
<comment type="cofactor">
    <cofactor evidence="18">
        <name>Mg(2+)</name>
        <dbReference type="ChEBI" id="CHEBI:18420"/>
    </cofactor>
    <text evidence="18">Binds 1 Mg(2+) ion per subunit.</text>
</comment>
<dbReference type="CDD" id="cd02540">
    <property type="entry name" value="GT2_GlmU_N_bac"/>
    <property type="match status" value="1"/>
</dbReference>
<keyword evidence="4 18" id="KW-0963">Cytoplasm</keyword>
<comment type="pathway">
    <text evidence="18">Nucleotide-sugar biosynthesis; UDP-N-acetyl-alpha-D-glucosamine biosynthesis; N-acetyl-alpha-D-glucosamine 1-phosphate from alpha-D-glucosamine 6-phosphate (route II): step 2/2.</text>
</comment>
<dbReference type="Pfam" id="PF12804">
    <property type="entry name" value="NTP_transf_3"/>
    <property type="match status" value="1"/>
</dbReference>
<keyword evidence="7 18" id="KW-0479">Metal-binding</keyword>
<feature type="region of interest" description="Linker" evidence="18">
    <location>
        <begin position="239"/>
        <end position="259"/>
    </location>
</feature>
<reference evidence="20 21" key="1">
    <citation type="submission" date="2019-09" db="EMBL/GenBank/DDBJ databases">
        <title>NBRP : Genome information of microbial organism related human and environment.</title>
        <authorList>
            <person name="Hattori M."/>
            <person name="Oshima K."/>
            <person name="Inaba H."/>
            <person name="Suda W."/>
            <person name="Sakamoto M."/>
            <person name="Iino T."/>
            <person name="Kitahara M."/>
            <person name="Oshida Y."/>
            <person name="Iida T."/>
            <person name="Kudo T."/>
            <person name="Itoh T."/>
            <person name="Ohkuma M."/>
        </authorList>
    </citation>
    <scope>NUCLEOTIDE SEQUENCE [LARGE SCALE GENOMIC DNA]</scope>
    <source>
        <strain evidence="20 21">Mie-1</strain>
    </source>
</reference>
<comment type="similarity">
    <text evidence="3 18">In the N-terminal section; belongs to the N-acetylglucosamine-1-phosphate uridyltransferase family.</text>
</comment>
<comment type="subunit">
    <text evidence="18">Homotrimer.</text>
</comment>
<evidence type="ECO:0000259" key="19">
    <source>
        <dbReference type="Pfam" id="PF12804"/>
    </source>
</evidence>
<accession>A0A5A7N278</accession>
<keyword evidence="5 18" id="KW-0808">Transferase</keyword>
<evidence type="ECO:0000256" key="6">
    <source>
        <dbReference type="ARBA" id="ARBA00022695"/>
    </source>
</evidence>
<evidence type="ECO:0000256" key="10">
    <source>
        <dbReference type="ARBA" id="ARBA00022960"/>
    </source>
</evidence>
<dbReference type="GO" id="GO:0016020">
    <property type="term" value="C:membrane"/>
    <property type="evidence" value="ECO:0007669"/>
    <property type="project" value="GOC"/>
</dbReference>
<sequence length="453" mass="47475">MTSRAIAAVILAAGKGTRMKSSQHKVLHPLAGQPMIHHLLATLDHVQTSRTVMVVGAGRDQVETAMAGRDIRFAVQEPQLGTGHAVMAALPELDGHKGDILVLYGDTPLIPADILAQMLSRLHSTPPNGSGKTGLVVLGFRPKDPAQYGRLVLDGDGALDRIVEYKDATPSERAISLCNSGVMAFDGALLPDLLSRLTNSNANGEYYLTDTVAIARSLGASVQVVEALEDDLIGVNSRMDLAKAEAVIQKRMRDAAMANGATLIDPASVYFSHDTKLGRDVLVEPHVVFGPGVHIADGATIRAFSHLEGAHVAENATIGPYARLRPGAEIGIGAKVGNFVEIKKAKVEEGAKISHLSYIGDASIGAHANIGAGTITCNYDGFSKYHTSIGAGAFIGSNSALVAPVTIGAGAIVGAGSTLSGNVEADDLALTRAERQTRPGWAKKFRAAKQRKK</sequence>
<dbReference type="GO" id="GO:0071555">
    <property type="term" value="P:cell wall organization"/>
    <property type="evidence" value="ECO:0007669"/>
    <property type="project" value="UniProtKB-KW"/>
</dbReference>
<feature type="domain" description="MobA-like NTP transferase" evidence="19">
    <location>
        <begin position="8"/>
        <end position="126"/>
    </location>
</feature>
<feature type="binding site" evidence="18">
    <location>
        <position position="358"/>
    </location>
    <ligand>
        <name>UDP-N-acetyl-alpha-D-glucosamine</name>
        <dbReference type="ChEBI" id="CHEBI:57705"/>
    </ligand>
</feature>
<dbReference type="SUPFAM" id="SSF51161">
    <property type="entry name" value="Trimeric LpxA-like enzymes"/>
    <property type="match status" value="1"/>
</dbReference>
<comment type="function">
    <text evidence="17 18">Catalyzes the last two sequential reactions in the de novo biosynthetic pathway for UDP-N-acetylglucosamine (UDP-GlcNAc). The C-terminal domain catalyzes the transfer of acetyl group from acetyl coenzyme A to glucosamine-1-phosphate (GlcN-1-P) to produce N-acetylglucosamine-1-phosphate (GlcNAc-1-P), which is converted into UDP-GlcNAc by the transfer of uridine 5-monophosphate (from uridine 5-triphosphate), a reaction catalyzed by the N-terminal domain.</text>
</comment>
<feature type="binding site" evidence="18">
    <location>
        <position position="25"/>
    </location>
    <ligand>
        <name>UDP-N-acetyl-alpha-D-glucosamine</name>
        <dbReference type="ChEBI" id="CHEBI:57705"/>
    </ligand>
</feature>
<comment type="caution">
    <text evidence="20">The sequence shown here is derived from an EMBL/GenBank/DDBJ whole genome shotgun (WGS) entry which is preliminary data.</text>
</comment>
<feature type="region of interest" description="Pyrophosphorylase" evidence="18">
    <location>
        <begin position="1"/>
        <end position="238"/>
    </location>
</feature>
<feature type="binding site" evidence="18">
    <location>
        <position position="149"/>
    </location>
    <ligand>
        <name>UDP-N-acetyl-alpha-D-glucosamine</name>
        <dbReference type="ChEBI" id="CHEBI:57705"/>
    </ligand>
</feature>
<dbReference type="AlphaFoldDB" id="A0A5A7N278"/>
<evidence type="ECO:0000256" key="15">
    <source>
        <dbReference type="ARBA" id="ARBA00048247"/>
    </source>
</evidence>
<dbReference type="NCBIfam" id="TIGR01173">
    <property type="entry name" value="glmU"/>
    <property type="match status" value="1"/>
</dbReference>
<keyword evidence="10 18" id="KW-0133">Cell shape</keyword>
<evidence type="ECO:0000313" key="20">
    <source>
        <dbReference type="EMBL" id="GER02218.1"/>
    </source>
</evidence>
<comment type="catalytic activity">
    <reaction evidence="15 18">
        <text>alpha-D-glucosamine 1-phosphate + acetyl-CoA = N-acetyl-alpha-D-glucosamine 1-phosphate + CoA + H(+)</text>
        <dbReference type="Rhea" id="RHEA:13725"/>
        <dbReference type="ChEBI" id="CHEBI:15378"/>
        <dbReference type="ChEBI" id="CHEBI:57287"/>
        <dbReference type="ChEBI" id="CHEBI:57288"/>
        <dbReference type="ChEBI" id="CHEBI:57776"/>
        <dbReference type="ChEBI" id="CHEBI:58516"/>
        <dbReference type="EC" id="2.3.1.157"/>
    </reaction>
</comment>
<proteinExistence type="inferred from homology"/>
<dbReference type="Pfam" id="PF00132">
    <property type="entry name" value="Hexapep"/>
    <property type="match status" value="2"/>
</dbReference>
<evidence type="ECO:0000256" key="1">
    <source>
        <dbReference type="ARBA" id="ARBA00004496"/>
    </source>
</evidence>
<keyword evidence="11 18" id="KW-0573">Peptidoglycan synthesis</keyword>
<evidence type="ECO:0000256" key="12">
    <source>
        <dbReference type="ARBA" id="ARBA00023268"/>
    </source>
</evidence>
<feature type="binding site" evidence="18">
    <location>
        <begin position="81"/>
        <end position="82"/>
    </location>
    <ligand>
        <name>UDP-N-acetyl-alpha-D-glucosamine</name>
        <dbReference type="ChEBI" id="CHEBI:57705"/>
    </ligand>
</feature>
<keyword evidence="12 18" id="KW-0511">Multifunctional enzyme</keyword>
<feature type="binding site" evidence="18">
    <location>
        <begin position="104"/>
        <end position="106"/>
    </location>
    <ligand>
        <name>UDP-N-acetyl-alpha-D-glucosamine</name>
        <dbReference type="ChEBI" id="CHEBI:57705"/>
    </ligand>
</feature>
<feature type="binding site" evidence="18">
    <location>
        <position position="236"/>
    </location>
    <ligand>
        <name>Mg(2+)</name>
        <dbReference type="ChEBI" id="CHEBI:18420"/>
    </ligand>
</feature>
<feature type="binding site" evidence="18">
    <location>
        <position position="179"/>
    </location>
    <ligand>
        <name>UDP-N-acetyl-alpha-D-glucosamine</name>
        <dbReference type="ChEBI" id="CHEBI:57705"/>
    </ligand>
</feature>
<evidence type="ECO:0000256" key="3">
    <source>
        <dbReference type="ARBA" id="ARBA00007947"/>
    </source>
</evidence>
<comment type="catalytic activity">
    <reaction evidence="16 18">
        <text>N-acetyl-alpha-D-glucosamine 1-phosphate + UTP + H(+) = UDP-N-acetyl-alpha-D-glucosamine + diphosphate</text>
        <dbReference type="Rhea" id="RHEA:13509"/>
        <dbReference type="ChEBI" id="CHEBI:15378"/>
        <dbReference type="ChEBI" id="CHEBI:33019"/>
        <dbReference type="ChEBI" id="CHEBI:46398"/>
        <dbReference type="ChEBI" id="CHEBI:57705"/>
        <dbReference type="ChEBI" id="CHEBI:57776"/>
        <dbReference type="EC" id="2.7.7.23"/>
    </reaction>
</comment>
<gene>
    <name evidence="18 20" type="primary">glmU</name>
    <name evidence="20" type="ORF">JCM17845_28410</name>
</gene>
<evidence type="ECO:0000256" key="5">
    <source>
        <dbReference type="ARBA" id="ARBA00022679"/>
    </source>
</evidence>
<dbReference type="EMBL" id="BKCM01000020">
    <property type="protein sequence ID" value="GER02218.1"/>
    <property type="molecule type" value="Genomic_DNA"/>
</dbReference>
<evidence type="ECO:0000256" key="7">
    <source>
        <dbReference type="ARBA" id="ARBA00022723"/>
    </source>
</evidence>
<comment type="subcellular location">
    <subcellularLocation>
        <location evidence="1 18">Cytoplasm</location>
    </subcellularLocation>
</comment>
<dbReference type="InterPro" id="IPR038009">
    <property type="entry name" value="GlmU_C_LbH"/>
</dbReference>
<dbReference type="InterPro" id="IPR005882">
    <property type="entry name" value="Bifunctional_GlmU"/>
</dbReference>
<dbReference type="CDD" id="cd03353">
    <property type="entry name" value="LbH_GlmU_C"/>
    <property type="match status" value="1"/>
</dbReference>
<keyword evidence="8 18" id="KW-0677">Repeat</keyword>
<feature type="binding site" evidence="18">
    <location>
        <position position="397"/>
    </location>
    <ligand>
        <name>acetyl-CoA</name>
        <dbReference type="ChEBI" id="CHEBI:57288"/>
    </ligand>
</feature>
<feature type="binding site" evidence="18">
    <location>
        <position position="236"/>
    </location>
    <ligand>
        <name>UDP-N-acetyl-alpha-D-glucosamine</name>
        <dbReference type="ChEBI" id="CHEBI:57705"/>
    </ligand>
</feature>
<dbReference type="Gene3D" id="3.90.550.10">
    <property type="entry name" value="Spore Coat Polysaccharide Biosynthesis Protein SpsA, Chain A"/>
    <property type="match status" value="1"/>
</dbReference>
<evidence type="ECO:0000256" key="18">
    <source>
        <dbReference type="HAMAP-Rule" id="MF_01631"/>
    </source>
</evidence>
<keyword evidence="6 18" id="KW-0548">Nucleotidyltransferase</keyword>
<dbReference type="UniPathway" id="UPA00973"/>
<feature type="binding site" evidence="18">
    <location>
        <position position="432"/>
    </location>
    <ligand>
        <name>acetyl-CoA</name>
        <dbReference type="ChEBI" id="CHEBI:57288"/>
    </ligand>
</feature>
<dbReference type="GO" id="GO:0000287">
    <property type="term" value="F:magnesium ion binding"/>
    <property type="evidence" value="ECO:0007669"/>
    <property type="project" value="UniProtKB-UniRule"/>
</dbReference>
<evidence type="ECO:0000313" key="21">
    <source>
        <dbReference type="Proteomes" id="UP000325187"/>
    </source>
</evidence>
<dbReference type="InterPro" id="IPR050065">
    <property type="entry name" value="GlmU-like"/>
</dbReference>
<evidence type="ECO:0000256" key="13">
    <source>
        <dbReference type="ARBA" id="ARBA00023315"/>
    </source>
</evidence>
<dbReference type="GO" id="GO:0003977">
    <property type="term" value="F:UDP-N-acetylglucosamine diphosphorylase activity"/>
    <property type="evidence" value="ECO:0007669"/>
    <property type="project" value="UniProtKB-UniRule"/>
</dbReference>
<protein>
    <recommendedName>
        <fullName evidence="18">Bifunctional protein GlmU</fullName>
    </recommendedName>
    <domain>
        <recommendedName>
            <fullName evidence="18">UDP-N-acetylglucosamine pyrophosphorylase</fullName>
            <ecNumber evidence="18">2.7.7.23</ecNumber>
        </recommendedName>
        <alternativeName>
            <fullName evidence="18">N-acetylglucosamine-1-phosphate uridyltransferase</fullName>
        </alternativeName>
    </domain>
    <domain>
        <recommendedName>
            <fullName evidence="18">Glucosamine-1-phosphate N-acetyltransferase</fullName>
            <ecNumber evidence="18">2.3.1.157</ecNumber>
        </recommendedName>
    </domain>
</protein>
<dbReference type="GO" id="GO:0019134">
    <property type="term" value="F:glucosamine-1-phosphate N-acetyltransferase activity"/>
    <property type="evidence" value="ECO:0007669"/>
    <property type="project" value="UniProtKB-UniRule"/>
</dbReference>
<dbReference type="EC" id="2.3.1.157" evidence="18"/>
<evidence type="ECO:0000256" key="8">
    <source>
        <dbReference type="ARBA" id="ARBA00022737"/>
    </source>
</evidence>
<feature type="binding site" evidence="18">
    <location>
        <position position="415"/>
    </location>
    <ligand>
        <name>acetyl-CoA</name>
        <dbReference type="ChEBI" id="CHEBI:57288"/>
    </ligand>
</feature>
<evidence type="ECO:0000256" key="14">
    <source>
        <dbReference type="ARBA" id="ARBA00023316"/>
    </source>
</evidence>
<keyword evidence="13 18" id="KW-0012">Acyltransferase</keyword>
<dbReference type="GO" id="GO:0000902">
    <property type="term" value="P:cell morphogenesis"/>
    <property type="evidence" value="ECO:0007669"/>
    <property type="project" value="UniProtKB-UniRule"/>
</dbReference>
<organism evidence="20 21">
    <name type="scientific">Iodidimonas gelatinilytica</name>
    <dbReference type="NCBI Taxonomy" id="1236966"/>
    <lineage>
        <taxon>Bacteria</taxon>
        <taxon>Pseudomonadati</taxon>
        <taxon>Pseudomonadota</taxon>
        <taxon>Alphaproteobacteria</taxon>
        <taxon>Iodidimonadales</taxon>
        <taxon>Iodidimonadaceae</taxon>
        <taxon>Iodidimonas</taxon>
    </lineage>
</organism>
<feature type="binding site" evidence="18">
    <location>
        <position position="372"/>
    </location>
    <ligand>
        <name>acetyl-CoA</name>
        <dbReference type="ChEBI" id="CHEBI:57288"/>
    </ligand>
</feature>
<dbReference type="GO" id="GO:0008360">
    <property type="term" value="P:regulation of cell shape"/>
    <property type="evidence" value="ECO:0007669"/>
    <property type="project" value="UniProtKB-KW"/>
</dbReference>
<dbReference type="GO" id="GO:0009245">
    <property type="term" value="P:lipid A biosynthetic process"/>
    <property type="evidence" value="ECO:0007669"/>
    <property type="project" value="UniProtKB-UniRule"/>
</dbReference>
<keyword evidence="21" id="KW-1185">Reference proteome</keyword>
<dbReference type="RefSeq" id="WP_150002877.1">
    <property type="nucleotide sequence ID" value="NZ_BKCM01000020.1"/>
</dbReference>
<dbReference type="InterPro" id="IPR018357">
    <property type="entry name" value="Hexapep_transf_CS"/>
</dbReference>
<keyword evidence="9 18" id="KW-0460">Magnesium</keyword>
<dbReference type="SUPFAM" id="SSF53448">
    <property type="entry name" value="Nucleotide-diphospho-sugar transferases"/>
    <property type="match status" value="1"/>
</dbReference>
<dbReference type="GO" id="GO:0009252">
    <property type="term" value="P:peptidoglycan biosynthetic process"/>
    <property type="evidence" value="ECO:0007669"/>
    <property type="project" value="UniProtKB-UniRule"/>
</dbReference>
<dbReference type="InterPro" id="IPR025877">
    <property type="entry name" value="MobA-like_NTP_Trfase"/>
</dbReference>
<dbReference type="GO" id="GO:0005737">
    <property type="term" value="C:cytoplasm"/>
    <property type="evidence" value="ECO:0007669"/>
    <property type="project" value="UniProtKB-SubCell"/>
</dbReference>
<dbReference type="HAMAP" id="MF_01631">
    <property type="entry name" value="GlmU"/>
    <property type="match status" value="1"/>
</dbReference>
<feature type="region of interest" description="N-acetyltransferase" evidence="18">
    <location>
        <begin position="260"/>
        <end position="453"/>
    </location>
</feature>
<feature type="active site" description="Proton acceptor" evidence="18">
    <location>
        <position position="355"/>
    </location>
</feature>
<feature type="binding site" evidence="18">
    <location>
        <position position="369"/>
    </location>
    <ligand>
        <name>UDP-N-acetyl-alpha-D-glucosamine</name>
        <dbReference type="ChEBI" id="CHEBI:57705"/>
    </ligand>
</feature>
<feature type="binding site" evidence="18">
    <location>
        <position position="76"/>
    </location>
    <ligand>
        <name>UDP-N-acetyl-alpha-D-glucosamine</name>
        <dbReference type="ChEBI" id="CHEBI:57705"/>
    </ligand>
</feature>
<dbReference type="InterPro" id="IPR011004">
    <property type="entry name" value="Trimer_LpxA-like_sf"/>
</dbReference>
<dbReference type="NCBIfam" id="NF010933">
    <property type="entry name" value="PRK14353.1"/>
    <property type="match status" value="1"/>
</dbReference>
<evidence type="ECO:0000256" key="4">
    <source>
        <dbReference type="ARBA" id="ARBA00022490"/>
    </source>
</evidence>
<dbReference type="EC" id="2.7.7.23" evidence="18"/>